<dbReference type="VEuPathDB" id="VectorBase:ADIR009927"/>
<evidence type="ECO:0000256" key="1">
    <source>
        <dbReference type="SAM" id="MobiDB-lite"/>
    </source>
</evidence>
<dbReference type="AlphaFoldDB" id="A0A182NQJ2"/>
<organism evidence="2 3">
    <name type="scientific">Anopheles dirus</name>
    <dbReference type="NCBI Taxonomy" id="7168"/>
    <lineage>
        <taxon>Eukaryota</taxon>
        <taxon>Metazoa</taxon>
        <taxon>Ecdysozoa</taxon>
        <taxon>Arthropoda</taxon>
        <taxon>Hexapoda</taxon>
        <taxon>Insecta</taxon>
        <taxon>Pterygota</taxon>
        <taxon>Neoptera</taxon>
        <taxon>Endopterygota</taxon>
        <taxon>Diptera</taxon>
        <taxon>Nematocera</taxon>
        <taxon>Culicoidea</taxon>
        <taxon>Culicidae</taxon>
        <taxon>Anophelinae</taxon>
        <taxon>Anopheles</taxon>
    </lineage>
</organism>
<reference evidence="3" key="1">
    <citation type="submission" date="2013-03" db="EMBL/GenBank/DDBJ databases">
        <title>The Genome Sequence of Anopheles dirus WRAIR2.</title>
        <authorList>
            <consortium name="The Broad Institute Genomics Platform"/>
            <person name="Neafsey D.E."/>
            <person name="Walton C."/>
            <person name="Walker B."/>
            <person name="Young S.K."/>
            <person name="Zeng Q."/>
            <person name="Gargeya S."/>
            <person name="Fitzgerald M."/>
            <person name="Haas B."/>
            <person name="Abouelleil A."/>
            <person name="Allen A.W."/>
            <person name="Alvarado L."/>
            <person name="Arachchi H.M."/>
            <person name="Berlin A.M."/>
            <person name="Chapman S.B."/>
            <person name="Gainer-Dewar J."/>
            <person name="Goldberg J."/>
            <person name="Griggs A."/>
            <person name="Gujja S."/>
            <person name="Hansen M."/>
            <person name="Howarth C."/>
            <person name="Imamovic A."/>
            <person name="Ireland A."/>
            <person name="Larimer J."/>
            <person name="McCowan C."/>
            <person name="Murphy C."/>
            <person name="Pearson M."/>
            <person name="Poon T.W."/>
            <person name="Priest M."/>
            <person name="Roberts A."/>
            <person name="Saif S."/>
            <person name="Shea T."/>
            <person name="Sisk P."/>
            <person name="Sykes S."/>
            <person name="Wortman J."/>
            <person name="Nusbaum C."/>
            <person name="Birren B."/>
        </authorList>
    </citation>
    <scope>NUCLEOTIDE SEQUENCE [LARGE SCALE GENOMIC DNA]</scope>
    <source>
        <strain evidence="3">WRAIR2</strain>
    </source>
</reference>
<protein>
    <submittedName>
        <fullName evidence="2">Uncharacterized protein</fullName>
    </submittedName>
</protein>
<reference evidence="2" key="2">
    <citation type="submission" date="2020-05" db="UniProtKB">
        <authorList>
            <consortium name="EnsemblMetazoa"/>
        </authorList>
    </citation>
    <scope>IDENTIFICATION</scope>
    <source>
        <strain evidence="2">WRAIR2</strain>
    </source>
</reference>
<feature type="region of interest" description="Disordered" evidence="1">
    <location>
        <begin position="52"/>
        <end position="78"/>
    </location>
</feature>
<feature type="compositionally biased region" description="Gly residues" evidence="1">
    <location>
        <begin position="1"/>
        <end position="26"/>
    </location>
</feature>
<name>A0A182NQJ2_9DIPT</name>
<dbReference type="EnsemblMetazoa" id="ADIR009927-RA">
    <property type="protein sequence ID" value="ADIR009927-PA"/>
    <property type="gene ID" value="ADIR009927"/>
</dbReference>
<feature type="region of interest" description="Disordered" evidence="1">
    <location>
        <begin position="1"/>
        <end position="27"/>
    </location>
</feature>
<sequence length="78" mass="7793">MGKGKGGGGGGGGGGAAAGGGQGGGVLQVAVPPKVEMTLKVVLAVKQETREERRVAKSDGAFNPFPGQQPSPIYFRKR</sequence>
<dbReference type="Proteomes" id="UP000075884">
    <property type="component" value="Unassembled WGS sequence"/>
</dbReference>
<evidence type="ECO:0000313" key="2">
    <source>
        <dbReference type="EnsemblMetazoa" id="ADIR009927-PA"/>
    </source>
</evidence>
<keyword evidence="3" id="KW-1185">Reference proteome</keyword>
<accession>A0A182NQJ2</accession>
<evidence type="ECO:0000313" key="3">
    <source>
        <dbReference type="Proteomes" id="UP000075884"/>
    </source>
</evidence>
<proteinExistence type="predicted"/>